<evidence type="ECO:0000313" key="3">
    <source>
        <dbReference type="WBParaSite" id="jg10800"/>
    </source>
</evidence>
<name>A0A915CNC0_9BILA</name>
<dbReference type="Proteomes" id="UP000887574">
    <property type="component" value="Unplaced"/>
</dbReference>
<dbReference type="AlphaFoldDB" id="A0A915CNC0"/>
<dbReference type="WBParaSite" id="jg10800">
    <property type="protein sequence ID" value="jg10800"/>
    <property type="gene ID" value="jg10800"/>
</dbReference>
<feature type="compositionally biased region" description="Basic and acidic residues" evidence="1">
    <location>
        <begin position="103"/>
        <end position="112"/>
    </location>
</feature>
<sequence>MWSELREKTQRRIRDGCSIAGTSKEKETVTLMLPDVIFRYKELRGSFYELKKSHVHPGYLCCTYPVGIKDELCKHSLLQMETEEMMSPLPRPLEPRKKRGREKRIGRALERI</sequence>
<keyword evidence="2" id="KW-1185">Reference proteome</keyword>
<accession>A0A915CNC0</accession>
<proteinExistence type="predicted"/>
<organism evidence="2 3">
    <name type="scientific">Ditylenchus dipsaci</name>
    <dbReference type="NCBI Taxonomy" id="166011"/>
    <lineage>
        <taxon>Eukaryota</taxon>
        <taxon>Metazoa</taxon>
        <taxon>Ecdysozoa</taxon>
        <taxon>Nematoda</taxon>
        <taxon>Chromadorea</taxon>
        <taxon>Rhabditida</taxon>
        <taxon>Tylenchina</taxon>
        <taxon>Tylenchomorpha</taxon>
        <taxon>Sphaerularioidea</taxon>
        <taxon>Anguinidae</taxon>
        <taxon>Anguininae</taxon>
        <taxon>Ditylenchus</taxon>
    </lineage>
</organism>
<feature type="region of interest" description="Disordered" evidence="1">
    <location>
        <begin position="84"/>
        <end position="112"/>
    </location>
</feature>
<protein>
    <submittedName>
        <fullName evidence="3">SWIM-type domain-containing protein</fullName>
    </submittedName>
</protein>
<evidence type="ECO:0000313" key="2">
    <source>
        <dbReference type="Proteomes" id="UP000887574"/>
    </source>
</evidence>
<evidence type="ECO:0000256" key="1">
    <source>
        <dbReference type="SAM" id="MobiDB-lite"/>
    </source>
</evidence>
<reference evidence="3" key="1">
    <citation type="submission" date="2022-11" db="UniProtKB">
        <authorList>
            <consortium name="WormBaseParasite"/>
        </authorList>
    </citation>
    <scope>IDENTIFICATION</scope>
</reference>